<organism evidence="1 2">
    <name type="scientific">Trifolium medium</name>
    <dbReference type="NCBI Taxonomy" id="97028"/>
    <lineage>
        <taxon>Eukaryota</taxon>
        <taxon>Viridiplantae</taxon>
        <taxon>Streptophyta</taxon>
        <taxon>Embryophyta</taxon>
        <taxon>Tracheophyta</taxon>
        <taxon>Spermatophyta</taxon>
        <taxon>Magnoliopsida</taxon>
        <taxon>eudicotyledons</taxon>
        <taxon>Gunneridae</taxon>
        <taxon>Pentapetalae</taxon>
        <taxon>rosids</taxon>
        <taxon>fabids</taxon>
        <taxon>Fabales</taxon>
        <taxon>Fabaceae</taxon>
        <taxon>Papilionoideae</taxon>
        <taxon>50 kb inversion clade</taxon>
        <taxon>NPAAA clade</taxon>
        <taxon>Hologalegina</taxon>
        <taxon>IRL clade</taxon>
        <taxon>Trifolieae</taxon>
        <taxon>Trifolium</taxon>
    </lineage>
</organism>
<dbReference type="EMBL" id="LXQA011021061">
    <property type="protein sequence ID" value="MCI81526.1"/>
    <property type="molecule type" value="Genomic_DNA"/>
</dbReference>
<keyword evidence="2" id="KW-1185">Reference proteome</keyword>
<evidence type="ECO:0000313" key="1">
    <source>
        <dbReference type="EMBL" id="MCI81526.1"/>
    </source>
</evidence>
<feature type="non-terminal residue" evidence="1">
    <location>
        <position position="1"/>
    </location>
</feature>
<comment type="caution">
    <text evidence="1">The sequence shown here is derived from an EMBL/GenBank/DDBJ whole genome shotgun (WGS) entry which is preliminary data.</text>
</comment>
<accession>A0A392UZT6</accession>
<name>A0A392UZT6_9FABA</name>
<sequence length="68" mass="7709">KLTINPDHSRCTVGEKGGIDTTSVQQRSKFGVKNHLQHHPHQIPQYGQYSEYDLGMTAYNYNTAVMTD</sequence>
<proteinExistence type="predicted"/>
<evidence type="ECO:0000313" key="2">
    <source>
        <dbReference type="Proteomes" id="UP000265520"/>
    </source>
</evidence>
<protein>
    <submittedName>
        <fullName evidence="1">Uncharacterized protein</fullName>
    </submittedName>
</protein>
<reference evidence="1 2" key="1">
    <citation type="journal article" date="2018" name="Front. Plant Sci.">
        <title>Red Clover (Trifolium pratense) and Zigzag Clover (T. medium) - A Picture of Genomic Similarities and Differences.</title>
        <authorList>
            <person name="Dluhosova J."/>
            <person name="Istvanek J."/>
            <person name="Nedelnik J."/>
            <person name="Repkova J."/>
        </authorList>
    </citation>
    <scope>NUCLEOTIDE SEQUENCE [LARGE SCALE GENOMIC DNA]</scope>
    <source>
        <strain evidence="2">cv. 10/8</strain>
        <tissue evidence="1">Leaf</tissue>
    </source>
</reference>
<dbReference type="AlphaFoldDB" id="A0A392UZT6"/>
<dbReference type="Proteomes" id="UP000265520">
    <property type="component" value="Unassembled WGS sequence"/>
</dbReference>